<keyword evidence="1" id="KW-1133">Transmembrane helix</keyword>
<dbReference type="Gene3D" id="3.40.50.300">
    <property type="entry name" value="P-loop containing nucleotide triphosphate hydrolases"/>
    <property type="match status" value="1"/>
</dbReference>
<gene>
    <name evidence="3" type="ORF">EHS19_09455</name>
</gene>
<dbReference type="OrthoDB" id="2990125at2"/>
<reference evidence="3 4" key="1">
    <citation type="journal article" date="2019" name="Int. J. Syst. Evol. Microbiol.">
        <title>Bifidobacterium jacchi sp. nov., isolated from the faeces of a baby common marmoset (Callithrix jacchus).</title>
        <authorList>
            <person name="Modesto M."/>
            <person name="Watanabe K."/>
            <person name="Arita M."/>
            <person name="Satti M."/>
            <person name="Oki K."/>
            <person name="Sciavilla P."/>
            <person name="Patavino C."/>
            <person name="Camma C."/>
            <person name="Michelini S."/>
            <person name="Sgorbati B."/>
            <person name="Mattarelli P."/>
        </authorList>
    </citation>
    <scope>NUCLEOTIDE SEQUENCE [LARGE SCALE GENOMIC DNA]</scope>
    <source>
        <strain evidence="3 4">MRM 9.3</strain>
    </source>
</reference>
<evidence type="ECO:0000259" key="2">
    <source>
        <dbReference type="Pfam" id="PF19993"/>
    </source>
</evidence>
<protein>
    <recommendedName>
        <fullName evidence="2">Double-GTPase 2 domain-containing protein</fullName>
    </recommendedName>
</protein>
<dbReference type="SUPFAM" id="SSF52540">
    <property type="entry name" value="P-loop containing nucleoside triphosphate hydrolases"/>
    <property type="match status" value="1"/>
</dbReference>
<dbReference type="RefSeq" id="WP_151917504.1">
    <property type="nucleotide sequence ID" value="NZ_RQSP01000050.1"/>
</dbReference>
<dbReference type="Pfam" id="PF19993">
    <property type="entry name" value="DO-GTPase2"/>
    <property type="match status" value="1"/>
</dbReference>
<accession>A0A5N5REK7</accession>
<keyword evidence="4" id="KW-1185">Reference proteome</keyword>
<organism evidence="3 4">
    <name type="scientific">Bifidobacterium jacchi</name>
    <dbReference type="NCBI Taxonomy" id="2490545"/>
    <lineage>
        <taxon>Bacteria</taxon>
        <taxon>Bacillati</taxon>
        <taxon>Actinomycetota</taxon>
        <taxon>Actinomycetes</taxon>
        <taxon>Bifidobacteriales</taxon>
        <taxon>Bifidobacteriaceae</taxon>
        <taxon>Bifidobacterium</taxon>
    </lineage>
</organism>
<evidence type="ECO:0000313" key="4">
    <source>
        <dbReference type="Proteomes" id="UP000326336"/>
    </source>
</evidence>
<keyword evidence="1" id="KW-0812">Transmembrane</keyword>
<sequence>MAGEQEQPARLSYFFGKGYADLWNTIKGAWAENMNSVRMQSAYITQYGLSSPQGLLHLVALICIVVFGTVITAVTSVIHIGVLVVCFCLVYIGFALLWLVDRVYIFFNKINTACPNPNCQANFLIPVYECPNCHVKHTRLVPSKYGILKRTCQCGAKLSTTFLNGRGKLQAYCPVCDSSLSGDTASRQLAVPIIGGISVGKTCYINMAVEQLLYSVAPTRNWEMRFIDDKERNEHGDAMKILSSGHRLPKTDLQALTAYQMELNVPGDKISRRLYVYDIAGEMFEQSSDIIENEAFKYATGLIFMIDPLSLTGYAMEEANRIKIDQYGASPNDFEDILNTLIISLGKLFGLKEKDMLKRNMAVVINKVDIPGLGEKIGDSAVQTYKAAHPEVKTFADARDAVCRRFIDQYGGGSFTRMAESKFKKVRYFTCSALGHNQEGVPYQGEHVIEPLLWVLSQEDPKLKIKGIAA</sequence>
<dbReference type="EMBL" id="RQSP01000050">
    <property type="protein sequence ID" value="KAB5605340.1"/>
    <property type="molecule type" value="Genomic_DNA"/>
</dbReference>
<name>A0A5N5REK7_9BIFI</name>
<dbReference type="InterPro" id="IPR027417">
    <property type="entry name" value="P-loop_NTPase"/>
</dbReference>
<dbReference type="AlphaFoldDB" id="A0A5N5REK7"/>
<feature type="domain" description="Double-GTPase 2" evidence="2">
    <location>
        <begin position="191"/>
        <end position="391"/>
    </location>
</feature>
<proteinExistence type="predicted"/>
<comment type="caution">
    <text evidence="3">The sequence shown here is derived from an EMBL/GenBank/DDBJ whole genome shotgun (WGS) entry which is preliminary data.</text>
</comment>
<evidence type="ECO:0000256" key="1">
    <source>
        <dbReference type="SAM" id="Phobius"/>
    </source>
</evidence>
<dbReference type="Proteomes" id="UP000326336">
    <property type="component" value="Unassembled WGS sequence"/>
</dbReference>
<dbReference type="InterPro" id="IPR045528">
    <property type="entry name" value="DO-GTPase2"/>
</dbReference>
<feature type="transmembrane region" description="Helical" evidence="1">
    <location>
        <begin position="80"/>
        <end position="100"/>
    </location>
</feature>
<feature type="transmembrane region" description="Helical" evidence="1">
    <location>
        <begin position="55"/>
        <end position="74"/>
    </location>
</feature>
<keyword evidence="1" id="KW-0472">Membrane</keyword>
<evidence type="ECO:0000313" key="3">
    <source>
        <dbReference type="EMBL" id="KAB5605340.1"/>
    </source>
</evidence>